<reference evidence="1" key="1">
    <citation type="journal article" date="2014" name="Front. Microbiol.">
        <title>High frequency of phylogenetically diverse reductive dehalogenase-homologous genes in deep subseafloor sedimentary metagenomes.</title>
        <authorList>
            <person name="Kawai M."/>
            <person name="Futagami T."/>
            <person name="Toyoda A."/>
            <person name="Takaki Y."/>
            <person name="Nishi S."/>
            <person name="Hori S."/>
            <person name="Arai W."/>
            <person name="Tsubouchi T."/>
            <person name="Morono Y."/>
            <person name="Uchiyama I."/>
            <person name="Ito T."/>
            <person name="Fujiyama A."/>
            <person name="Inagaki F."/>
            <person name="Takami H."/>
        </authorList>
    </citation>
    <scope>NUCLEOTIDE SEQUENCE</scope>
    <source>
        <strain evidence="1">Expedition CK06-06</strain>
    </source>
</reference>
<accession>X0X0B8</accession>
<sequence>AAQAVESPDKHRVAAIKNRQAFVQSRTTRFRTGDLVGEDKVLIDAKRDEGIDLKSEILVVCADSRVSYQATVWNGLDHGKFR</sequence>
<protein>
    <submittedName>
        <fullName evidence="1">Uncharacterized protein</fullName>
    </submittedName>
</protein>
<feature type="non-terminal residue" evidence="1">
    <location>
        <position position="1"/>
    </location>
</feature>
<organism evidence="1">
    <name type="scientific">marine sediment metagenome</name>
    <dbReference type="NCBI Taxonomy" id="412755"/>
    <lineage>
        <taxon>unclassified sequences</taxon>
        <taxon>metagenomes</taxon>
        <taxon>ecological metagenomes</taxon>
    </lineage>
</organism>
<name>X0X0B8_9ZZZZ</name>
<gene>
    <name evidence="1" type="ORF">S01H1_65384</name>
</gene>
<evidence type="ECO:0000313" key="1">
    <source>
        <dbReference type="EMBL" id="GAG36639.1"/>
    </source>
</evidence>
<proteinExistence type="predicted"/>
<dbReference type="EMBL" id="BARS01043159">
    <property type="protein sequence ID" value="GAG36639.1"/>
    <property type="molecule type" value="Genomic_DNA"/>
</dbReference>
<dbReference type="AlphaFoldDB" id="X0X0B8"/>
<comment type="caution">
    <text evidence="1">The sequence shown here is derived from an EMBL/GenBank/DDBJ whole genome shotgun (WGS) entry which is preliminary data.</text>
</comment>